<accession>A0ABM4C9C4</accession>
<sequence>MPNLIFDENHGNLSTKWSCKNFTFLTNEMYFKLYFNLIKEYSPYFERGENGYYNFSPYNFIKNVIDGNDIEILTSQFNQAMNLHTPTKPSDFSDEEILKTKKEPLCISVIKEKNCIENEESNYHYTVENDKEENKDSKACEDDIEFSGDVNKLLCNYEIKEINFTENEDGNSKACENED</sequence>
<name>A0ABM4C9C4_HYDVU</name>
<evidence type="ECO:0000313" key="1">
    <source>
        <dbReference type="Proteomes" id="UP001652625"/>
    </source>
</evidence>
<reference evidence="2" key="1">
    <citation type="submission" date="2025-08" db="UniProtKB">
        <authorList>
            <consortium name="RefSeq"/>
        </authorList>
    </citation>
    <scope>IDENTIFICATION</scope>
</reference>
<evidence type="ECO:0000313" key="2">
    <source>
        <dbReference type="RefSeq" id="XP_065658245.1"/>
    </source>
</evidence>
<dbReference type="GeneID" id="136082750"/>
<organism evidence="1 2">
    <name type="scientific">Hydra vulgaris</name>
    <name type="common">Hydra</name>
    <name type="synonym">Hydra attenuata</name>
    <dbReference type="NCBI Taxonomy" id="6087"/>
    <lineage>
        <taxon>Eukaryota</taxon>
        <taxon>Metazoa</taxon>
        <taxon>Cnidaria</taxon>
        <taxon>Hydrozoa</taxon>
        <taxon>Hydroidolina</taxon>
        <taxon>Anthoathecata</taxon>
        <taxon>Aplanulata</taxon>
        <taxon>Hydridae</taxon>
        <taxon>Hydra</taxon>
    </lineage>
</organism>
<dbReference type="Proteomes" id="UP001652625">
    <property type="component" value="Chromosome 07"/>
</dbReference>
<keyword evidence="1" id="KW-1185">Reference proteome</keyword>
<protein>
    <submittedName>
        <fullName evidence="2">Uncharacterized protein LOC136082750</fullName>
    </submittedName>
</protein>
<gene>
    <name evidence="2" type="primary">LOC136082750</name>
</gene>
<proteinExistence type="predicted"/>
<dbReference type="RefSeq" id="XP_065658245.1">
    <property type="nucleotide sequence ID" value="XM_065802173.1"/>
</dbReference>